<sequence length="58" mass="6612">IDKPSQHLAQLYNKAFDAKMLNEIIENSKGKFSKKKAGSLLYDSIINHFSILCKKKSQ</sequence>
<gene>
    <name evidence="1" type="ORF">GMARGA_LOCUS39102</name>
</gene>
<accession>A0ABN7X5Z6</accession>
<comment type="caution">
    <text evidence="1">The sequence shown here is derived from an EMBL/GenBank/DDBJ whole genome shotgun (WGS) entry which is preliminary data.</text>
</comment>
<feature type="non-terminal residue" evidence="1">
    <location>
        <position position="1"/>
    </location>
</feature>
<dbReference type="Proteomes" id="UP000789901">
    <property type="component" value="Unassembled WGS sequence"/>
</dbReference>
<dbReference type="EMBL" id="CAJVQB010091272">
    <property type="protein sequence ID" value="CAG8848266.1"/>
    <property type="molecule type" value="Genomic_DNA"/>
</dbReference>
<feature type="non-terminal residue" evidence="1">
    <location>
        <position position="58"/>
    </location>
</feature>
<reference evidence="1 2" key="1">
    <citation type="submission" date="2021-06" db="EMBL/GenBank/DDBJ databases">
        <authorList>
            <person name="Kallberg Y."/>
            <person name="Tangrot J."/>
            <person name="Rosling A."/>
        </authorList>
    </citation>
    <scope>NUCLEOTIDE SEQUENCE [LARGE SCALE GENOMIC DNA]</scope>
    <source>
        <strain evidence="1 2">120-4 pot B 10/14</strain>
    </source>
</reference>
<protein>
    <submittedName>
        <fullName evidence="1">42778_t:CDS:1</fullName>
    </submittedName>
</protein>
<organism evidence="1 2">
    <name type="scientific">Gigaspora margarita</name>
    <dbReference type="NCBI Taxonomy" id="4874"/>
    <lineage>
        <taxon>Eukaryota</taxon>
        <taxon>Fungi</taxon>
        <taxon>Fungi incertae sedis</taxon>
        <taxon>Mucoromycota</taxon>
        <taxon>Glomeromycotina</taxon>
        <taxon>Glomeromycetes</taxon>
        <taxon>Diversisporales</taxon>
        <taxon>Gigasporaceae</taxon>
        <taxon>Gigaspora</taxon>
    </lineage>
</organism>
<name>A0ABN7X5Z6_GIGMA</name>
<proteinExistence type="predicted"/>
<keyword evidence="2" id="KW-1185">Reference proteome</keyword>
<evidence type="ECO:0000313" key="2">
    <source>
        <dbReference type="Proteomes" id="UP000789901"/>
    </source>
</evidence>
<evidence type="ECO:0000313" key="1">
    <source>
        <dbReference type="EMBL" id="CAG8848266.1"/>
    </source>
</evidence>